<protein>
    <submittedName>
        <fullName evidence="2">Uncharacterized protein</fullName>
    </submittedName>
</protein>
<dbReference type="EMBL" id="KY322437">
    <property type="protein sequence ID" value="AUF82517.1"/>
    <property type="molecule type" value="Genomic_DNA"/>
</dbReference>
<feature type="region of interest" description="Disordered" evidence="1">
    <location>
        <begin position="164"/>
        <end position="203"/>
    </location>
</feature>
<keyword evidence="3" id="KW-1185">Reference proteome</keyword>
<evidence type="ECO:0000313" key="2">
    <source>
        <dbReference type="EMBL" id="AUF82517.1"/>
    </source>
</evidence>
<sequence length="510" mass="57963">MNSDDKTKKANFMSVANYQHLMRVLIQYAQEKTLDPSKYGIRLDRLVYKTMDDIDNDNPEYDAFQKNKMTVEVVAAFLNNVINTVRSEFDSLIPPTSTCYNNQPILDAPIADIDRQISALEKSRADVDIGDPFGDFTDALKQSLDKYGTTANALRPDFEGVRSAIGNACDDPNDPGRLQTDDKPGADGTGNIPGTGQSDQGPKRRVSRYLLVNGYDRDFFSYPSRYDFNVNLLPTDSDFKDVRSIEATRLILPKEIFQERTTTNVPKNHFEYPYGLPYPYLILRVFDFQNVYKGTNVPSKSAFTHFIYDSDYSSPYTNGRGYIQMTPMQNEILTFEMSPLTRLSHMNVAILKPNGELYNPSKDESLVLRLDWNNQVNTNQQLIMVTLTKYFDRNNFYTGDMVRFTDFEIEDSTTIISEFINRPEGHQIIEYGSPNIDGYVNSFYIQAPGELNQTTGLFDINTGAVTELMDYINSIDYENDPPASVAKVINSTLQISISFRVVVEEDDITI</sequence>
<reference evidence="2" key="1">
    <citation type="journal article" date="2018" name="Virology">
        <title>A giant virus infecting green algae encodes key fermentation genes.</title>
        <authorList>
            <person name="Schvarcz C.R."/>
            <person name="Steward G.F."/>
        </authorList>
    </citation>
    <scope>NUCLEOTIDE SEQUENCE [LARGE SCALE GENOMIC DNA]</scope>
</reference>
<evidence type="ECO:0000256" key="1">
    <source>
        <dbReference type="SAM" id="MobiDB-lite"/>
    </source>
</evidence>
<accession>A0A2P0VNP6</accession>
<dbReference type="Proteomes" id="UP000244773">
    <property type="component" value="Segment"/>
</dbReference>
<name>A0A2P0VNP6_9VIRU</name>
<proteinExistence type="predicted"/>
<organism evidence="2">
    <name type="scientific">Tetraselmis virus 1</name>
    <dbReference type="NCBI Taxonomy" id="2060617"/>
    <lineage>
        <taxon>Viruses</taxon>
        <taxon>Varidnaviria</taxon>
        <taxon>Bamfordvirae</taxon>
        <taxon>Nucleocytoviricota</taxon>
        <taxon>Megaviricetes</taxon>
        <taxon>Imitervirales</taxon>
        <taxon>Allomimiviridae</taxon>
        <taxon>Oceanusvirus</taxon>
        <taxon>Oceanusvirus kaneohense</taxon>
    </lineage>
</organism>
<gene>
    <name evidence="2" type="ORF">TetV_435</name>
</gene>
<evidence type="ECO:0000313" key="3">
    <source>
        <dbReference type="Proteomes" id="UP000244773"/>
    </source>
</evidence>